<keyword evidence="3" id="KW-0479">Metal-binding</keyword>
<keyword evidence="3" id="KW-0862">Zinc</keyword>
<dbReference type="InterPro" id="IPR012337">
    <property type="entry name" value="RNaseH-like_sf"/>
</dbReference>
<dbReference type="SUPFAM" id="SSF53098">
    <property type="entry name" value="Ribonuclease H-like"/>
    <property type="match status" value="1"/>
</dbReference>
<dbReference type="PROSITE" id="PS00028">
    <property type="entry name" value="ZINC_FINGER_C2H2_1"/>
    <property type="match status" value="1"/>
</dbReference>
<feature type="region of interest" description="Disordered" evidence="4">
    <location>
        <begin position="100"/>
        <end position="154"/>
    </location>
</feature>
<dbReference type="GO" id="GO:0006139">
    <property type="term" value="P:nucleobase-containing compound metabolic process"/>
    <property type="evidence" value="ECO:0007669"/>
    <property type="project" value="InterPro"/>
</dbReference>
<keyword evidence="2" id="KW-0378">Hydrolase</keyword>
<feature type="region of interest" description="Disordered" evidence="4">
    <location>
        <begin position="1"/>
        <end position="32"/>
    </location>
</feature>
<gene>
    <name evidence="6" type="ORF">CEUSTIGMA_g9524.t1</name>
</gene>
<name>A0A250XGE0_9CHLO</name>
<organism evidence="6 7">
    <name type="scientific">Chlamydomonas eustigma</name>
    <dbReference type="NCBI Taxonomy" id="1157962"/>
    <lineage>
        <taxon>Eukaryota</taxon>
        <taxon>Viridiplantae</taxon>
        <taxon>Chlorophyta</taxon>
        <taxon>core chlorophytes</taxon>
        <taxon>Chlorophyceae</taxon>
        <taxon>CS clade</taxon>
        <taxon>Chlamydomonadales</taxon>
        <taxon>Chlamydomonadaceae</taxon>
        <taxon>Chlamydomonas</taxon>
    </lineage>
</organism>
<dbReference type="AlphaFoldDB" id="A0A250XGE0"/>
<dbReference type="GO" id="GO:0008408">
    <property type="term" value="F:3'-5' exonuclease activity"/>
    <property type="evidence" value="ECO:0007669"/>
    <property type="project" value="InterPro"/>
</dbReference>
<feature type="compositionally biased region" description="Low complexity" evidence="4">
    <location>
        <begin position="123"/>
        <end position="137"/>
    </location>
</feature>
<dbReference type="PROSITE" id="PS50157">
    <property type="entry name" value="ZINC_FINGER_C2H2_2"/>
    <property type="match status" value="1"/>
</dbReference>
<keyword evidence="3" id="KW-0863">Zinc-finger</keyword>
<evidence type="ECO:0000256" key="3">
    <source>
        <dbReference type="PROSITE-ProRule" id="PRU00042"/>
    </source>
</evidence>
<dbReference type="CDD" id="cd06141">
    <property type="entry name" value="WRN_exo"/>
    <property type="match status" value="1"/>
</dbReference>
<dbReference type="STRING" id="1157962.A0A250XGE0"/>
<dbReference type="GO" id="GO:0005634">
    <property type="term" value="C:nucleus"/>
    <property type="evidence" value="ECO:0007669"/>
    <property type="project" value="TreeGrafter"/>
</dbReference>
<keyword evidence="1" id="KW-0540">Nuclease</keyword>
<dbReference type="GO" id="GO:0003676">
    <property type="term" value="F:nucleic acid binding"/>
    <property type="evidence" value="ECO:0007669"/>
    <property type="project" value="InterPro"/>
</dbReference>
<dbReference type="PANTHER" id="PTHR13620">
    <property type="entry name" value="3-5 EXONUCLEASE"/>
    <property type="match status" value="1"/>
</dbReference>
<dbReference type="GO" id="GO:0005737">
    <property type="term" value="C:cytoplasm"/>
    <property type="evidence" value="ECO:0007669"/>
    <property type="project" value="TreeGrafter"/>
</dbReference>
<feature type="compositionally biased region" description="Low complexity" evidence="4">
    <location>
        <begin position="104"/>
        <end position="116"/>
    </location>
</feature>
<dbReference type="InterPro" id="IPR002562">
    <property type="entry name" value="3'-5'_exonuclease_dom"/>
</dbReference>
<reference evidence="6 7" key="1">
    <citation type="submission" date="2017-08" db="EMBL/GenBank/DDBJ databases">
        <title>Acidophilic green algal genome provides insights into adaptation to an acidic environment.</title>
        <authorList>
            <person name="Hirooka S."/>
            <person name="Hirose Y."/>
            <person name="Kanesaki Y."/>
            <person name="Higuchi S."/>
            <person name="Fujiwara T."/>
            <person name="Onuma R."/>
            <person name="Era A."/>
            <person name="Ohbayashi R."/>
            <person name="Uzuka A."/>
            <person name="Nozaki H."/>
            <person name="Yoshikawa H."/>
            <person name="Miyagishima S.Y."/>
        </authorList>
    </citation>
    <scope>NUCLEOTIDE SEQUENCE [LARGE SCALE GENOMIC DNA]</scope>
    <source>
        <strain evidence="6 7">NIES-2499</strain>
    </source>
</reference>
<evidence type="ECO:0000256" key="1">
    <source>
        <dbReference type="ARBA" id="ARBA00022722"/>
    </source>
</evidence>
<evidence type="ECO:0000259" key="5">
    <source>
        <dbReference type="PROSITE" id="PS50157"/>
    </source>
</evidence>
<dbReference type="GO" id="GO:0008270">
    <property type="term" value="F:zinc ion binding"/>
    <property type="evidence" value="ECO:0007669"/>
    <property type="project" value="UniProtKB-KW"/>
</dbReference>
<sequence>MCPFSVNISASTSDEGLRSRNSNNQSPDKSSDLFVHISSSLSRSKGFKSAKRKAAEDLLAARYHSSSILGGRDEAVTSTSSYSHMNLDLKSLPNKHFPKAMHRSMSSAASATSKNSLGKPAGTSTSSTSFASHNTSTPSTAKDNPSSIGKPGNLPTAPPSVLVRACSTSCPCRSATKWSSWCTFDVRIPHRNWQTIYDSNPHVYYSFLMGKGYERIYLPENLQVYLVQNPAHVGAALKLLKASMQDRALAIDLEWKPDFGGKSNGNPVAVMQLASATVCVLLHASAMSYQLPSEVKELLCSPDITLIGCGWDGGDEIKLMRSFGFGRSSFPGFVDLQEVAVALGYQRVGLGSMAKQVMGIPMPKSKKVSMSNWAAQSLNMSQIKYASLDAFVAGQVFRGLRLWHSSPSPCPGCLHIVGALLTAVDAFPCKSESCDKTFTDLHEYEEHCLQSGHNNNQPALLVCEMCGRRTKKA</sequence>
<evidence type="ECO:0000313" key="7">
    <source>
        <dbReference type="Proteomes" id="UP000232323"/>
    </source>
</evidence>
<keyword evidence="7" id="KW-1185">Reference proteome</keyword>
<dbReference type="InterPro" id="IPR051132">
    <property type="entry name" value="3-5_Exonuclease_domain"/>
</dbReference>
<dbReference type="OrthoDB" id="1920326at2759"/>
<accession>A0A250XGE0</accession>
<dbReference type="EMBL" id="BEGY01000075">
    <property type="protein sequence ID" value="GAX82096.1"/>
    <property type="molecule type" value="Genomic_DNA"/>
</dbReference>
<dbReference type="InterPro" id="IPR013087">
    <property type="entry name" value="Znf_C2H2_type"/>
</dbReference>
<dbReference type="Pfam" id="PF01612">
    <property type="entry name" value="DNA_pol_A_exo1"/>
    <property type="match status" value="1"/>
</dbReference>
<dbReference type="InterPro" id="IPR036397">
    <property type="entry name" value="RNaseH_sf"/>
</dbReference>
<dbReference type="PANTHER" id="PTHR13620:SF104">
    <property type="entry name" value="EXONUCLEASE 3'-5' DOMAIN-CONTAINING PROTEIN 2"/>
    <property type="match status" value="1"/>
</dbReference>
<dbReference type="Proteomes" id="UP000232323">
    <property type="component" value="Unassembled WGS sequence"/>
</dbReference>
<feature type="domain" description="C2H2-type" evidence="5">
    <location>
        <begin position="427"/>
        <end position="458"/>
    </location>
</feature>
<evidence type="ECO:0000256" key="4">
    <source>
        <dbReference type="SAM" id="MobiDB-lite"/>
    </source>
</evidence>
<comment type="caution">
    <text evidence="6">The sequence shown here is derived from an EMBL/GenBank/DDBJ whole genome shotgun (WGS) entry which is preliminary data.</text>
</comment>
<evidence type="ECO:0000256" key="2">
    <source>
        <dbReference type="ARBA" id="ARBA00022801"/>
    </source>
</evidence>
<evidence type="ECO:0000313" key="6">
    <source>
        <dbReference type="EMBL" id="GAX82096.1"/>
    </source>
</evidence>
<proteinExistence type="predicted"/>
<feature type="compositionally biased region" description="Polar residues" evidence="4">
    <location>
        <begin position="138"/>
        <end position="147"/>
    </location>
</feature>
<feature type="compositionally biased region" description="Polar residues" evidence="4">
    <location>
        <begin position="1"/>
        <end position="28"/>
    </location>
</feature>
<dbReference type="Gene3D" id="3.30.420.10">
    <property type="entry name" value="Ribonuclease H-like superfamily/Ribonuclease H"/>
    <property type="match status" value="1"/>
</dbReference>
<protein>
    <recommendedName>
        <fullName evidence="5">C2H2-type domain-containing protein</fullName>
    </recommendedName>
</protein>